<dbReference type="EMBL" id="LSTQ01000004">
    <property type="protein sequence ID" value="OAH31540.1"/>
    <property type="molecule type" value="Genomic_DNA"/>
</dbReference>
<feature type="transmembrane region" description="Helical" evidence="8">
    <location>
        <begin position="57"/>
        <end position="80"/>
    </location>
</feature>
<dbReference type="GO" id="GO:0005886">
    <property type="term" value="C:plasma membrane"/>
    <property type="evidence" value="ECO:0007669"/>
    <property type="project" value="UniProtKB-SubCell"/>
</dbReference>
<dbReference type="InterPro" id="IPR032816">
    <property type="entry name" value="VTT_dom"/>
</dbReference>
<keyword evidence="12" id="KW-1185">Reference proteome</keyword>
<keyword evidence="4 8" id="KW-0812">Transmembrane</keyword>
<evidence type="ECO:0000313" key="10">
    <source>
        <dbReference type="EMBL" id="NME89652.1"/>
    </source>
</evidence>
<evidence type="ECO:0000259" key="9">
    <source>
        <dbReference type="Pfam" id="PF09335"/>
    </source>
</evidence>
<evidence type="ECO:0000256" key="6">
    <source>
        <dbReference type="ARBA" id="ARBA00023136"/>
    </source>
</evidence>
<sequence length="238" mass="25894">MQGIIEWIIQLIEILGAPGVGIAILLENLFPPIPSEVVLPLAGFTISQGNLGFWPTFIWATAGSIVGAWALYGIGAWIGAERLRKIADWMWLVEASDVDGALYWFDKYGPASVFFGRFIPGIRSLISIPAGIDRLNPIKFTLWTAIGSAGWNATLIWLGMWLGQSYTLVADYIDQYSTVVYALIALAIIVVVVLLIRRSQKRKAATSDSTTDSKQSQQADASQLSDAPGVSSSSRTKD</sequence>
<dbReference type="InterPro" id="IPR051311">
    <property type="entry name" value="DedA_domain"/>
</dbReference>
<dbReference type="Pfam" id="PF09335">
    <property type="entry name" value="VTT_dom"/>
    <property type="match status" value="1"/>
</dbReference>
<protein>
    <submittedName>
        <fullName evidence="10">DedA family protein</fullName>
    </submittedName>
</protein>
<dbReference type="Proteomes" id="UP000076947">
    <property type="component" value="Unassembled WGS sequence"/>
</dbReference>
<evidence type="ECO:0000256" key="3">
    <source>
        <dbReference type="ARBA" id="ARBA00022475"/>
    </source>
</evidence>
<evidence type="ECO:0000313" key="11">
    <source>
        <dbReference type="EMBL" id="OAH31540.1"/>
    </source>
</evidence>
<proteinExistence type="inferred from homology"/>
<dbReference type="EMBL" id="JABAFZ010000006">
    <property type="protein sequence ID" value="NME89652.1"/>
    <property type="molecule type" value="Genomic_DNA"/>
</dbReference>
<feature type="transmembrane region" description="Helical" evidence="8">
    <location>
        <begin position="7"/>
        <end position="26"/>
    </location>
</feature>
<evidence type="ECO:0000256" key="7">
    <source>
        <dbReference type="SAM" id="MobiDB-lite"/>
    </source>
</evidence>
<evidence type="ECO:0000256" key="4">
    <source>
        <dbReference type="ARBA" id="ARBA00022692"/>
    </source>
</evidence>
<feature type="transmembrane region" description="Helical" evidence="8">
    <location>
        <begin position="178"/>
        <end position="196"/>
    </location>
</feature>
<keyword evidence="6 8" id="KW-0472">Membrane</keyword>
<organism evidence="11 12">
    <name type="scientific">Corynebacterium stationis</name>
    <dbReference type="NCBI Taxonomy" id="1705"/>
    <lineage>
        <taxon>Bacteria</taxon>
        <taxon>Bacillati</taxon>
        <taxon>Actinomycetota</taxon>
        <taxon>Actinomycetes</taxon>
        <taxon>Mycobacteriales</taxon>
        <taxon>Corynebacteriaceae</taxon>
        <taxon>Corynebacterium</taxon>
    </lineage>
</organism>
<name>A0A177IRT9_9CORY</name>
<feature type="domain" description="VTT" evidence="9">
    <location>
        <begin position="33"/>
        <end position="159"/>
    </location>
</feature>
<evidence type="ECO:0000256" key="2">
    <source>
        <dbReference type="ARBA" id="ARBA00010792"/>
    </source>
</evidence>
<evidence type="ECO:0000313" key="12">
    <source>
        <dbReference type="Proteomes" id="UP000076947"/>
    </source>
</evidence>
<dbReference type="PANTHER" id="PTHR42709:SF6">
    <property type="entry name" value="UNDECAPRENYL PHOSPHATE TRANSPORTER A"/>
    <property type="match status" value="1"/>
</dbReference>
<comment type="caution">
    <text evidence="11">The sequence shown here is derived from an EMBL/GenBank/DDBJ whole genome shotgun (WGS) entry which is preliminary data.</text>
</comment>
<dbReference type="OrthoDB" id="9813426at2"/>
<reference evidence="11" key="1">
    <citation type="submission" date="2016-02" db="EMBL/GenBank/DDBJ databases">
        <authorList>
            <person name="Wen L."/>
            <person name="He K."/>
            <person name="Yang H."/>
        </authorList>
    </citation>
    <scope>NUCLEOTIDE SEQUENCE [LARGE SCALE GENOMIC DNA]</scope>
    <source>
        <strain evidence="11">GA-15</strain>
    </source>
</reference>
<evidence type="ECO:0000256" key="1">
    <source>
        <dbReference type="ARBA" id="ARBA00004651"/>
    </source>
</evidence>
<accession>A0A177IRT9</accession>
<dbReference type="PANTHER" id="PTHR42709">
    <property type="entry name" value="ALKALINE PHOSPHATASE LIKE PROTEIN"/>
    <property type="match status" value="1"/>
</dbReference>
<keyword evidence="5 8" id="KW-1133">Transmembrane helix</keyword>
<feature type="compositionally biased region" description="Low complexity" evidence="7">
    <location>
        <begin position="206"/>
        <end position="227"/>
    </location>
</feature>
<evidence type="ECO:0000256" key="8">
    <source>
        <dbReference type="SAM" id="Phobius"/>
    </source>
</evidence>
<dbReference type="RefSeq" id="WP_066837630.1">
    <property type="nucleotide sequence ID" value="NZ_JABAFZ010000006.1"/>
</dbReference>
<comment type="similarity">
    <text evidence="2">Belongs to the DedA family.</text>
</comment>
<evidence type="ECO:0000313" key="13">
    <source>
        <dbReference type="Proteomes" id="UP000544551"/>
    </source>
</evidence>
<feature type="transmembrane region" description="Helical" evidence="8">
    <location>
        <begin position="140"/>
        <end position="158"/>
    </location>
</feature>
<reference evidence="12" key="2">
    <citation type="submission" date="2016-02" db="EMBL/GenBank/DDBJ databases">
        <authorList>
            <person name="Kaur G."/>
            <person name="Nair G.R."/>
            <person name="Mayilraj S."/>
        </authorList>
    </citation>
    <scope>NUCLEOTIDE SEQUENCE [LARGE SCALE GENOMIC DNA]</scope>
    <source>
        <strain evidence="12">GA-15</strain>
    </source>
</reference>
<comment type="subcellular location">
    <subcellularLocation>
        <location evidence="1">Cell membrane</location>
        <topology evidence="1">Multi-pass membrane protein</topology>
    </subcellularLocation>
</comment>
<reference evidence="10 13" key="3">
    <citation type="submission" date="2020-04" db="EMBL/GenBank/DDBJ databases">
        <authorList>
            <person name="Hitch T.C.A."/>
            <person name="Wylensek D."/>
            <person name="Clavel T."/>
        </authorList>
    </citation>
    <scope>NUCLEOTIDE SEQUENCE [LARGE SCALE GENOMIC DNA]</scope>
    <source>
        <strain evidence="10 13">BL-383-APC-3D</strain>
    </source>
</reference>
<gene>
    <name evidence="11" type="ORF">AYJ05_08130</name>
    <name evidence="10" type="ORF">HF853_08230</name>
</gene>
<evidence type="ECO:0000256" key="5">
    <source>
        <dbReference type="ARBA" id="ARBA00022989"/>
    </source>
</evidence>
<dbReference type="Proteomes" id="UP000544551">
    <property type="component" value="Unassembled WGS sequence"/>
</dbReference>
<feature type="region of interest" description="Disordered" evidence="7">
    <location>
        <begin position="202"/>
        <end position="238"/>
    </location>
</feature>
<dbReference type="STRING" id="1705.CA21670_08745"/>
<dbReference type="AlphaFoldDB" id="A0A177IRT9"/>
<keyword evidence="3" id="KW-1003">Cell membrane</keyword>